<evidence type="ECO:0000313" key="2">
    <source>
        <dbReference type="EMBL" id="ERH21148.1"/>
    </source>
</evidence>
<dbReference type="Proteomes" id="UP000016498">
    <property type="component" value="Unassembled WGS sequence"/>
</dbReference>
<dbReference type="AlphaFoldDB" id="U1RNB9"/>
<comment type="caution">
    <text evidence="2">The sequence shown here is derived from an EMBL/GenBank/DDBJ whole genome shotgun (WGS) entry which is preliminary data.</text>
</comment>
<protein>
    <submittedName>
        <fullName evidence="2">Uncharacterized protein</fullName>
    </submittedName>
</protein>
<reference evidence="2 3" key="1">
    <citation type="submission" date="2013-06" db="EMBL/GenBank/DDBJ databases">
        <authorList>
            <person name="Weinstock G."/>
            <person name="Sodergren E."/>
            <person name="Lobos E.A."/>
            <person name="Fulton L."/>
            <person name="Fulton R."/>
            <person name="Courtney L."/>
            <person name="Fronick C."/>
            <person name="O'Laughlin M."/>
            <person name="Godfrey J."/>
            <person name="Wilson R.M."/>
            <person name="Miner T."/>
            <person name="Farmer C."/>
            <person name="Delehaunty K."/>
            <person name="Cordes M."/>
            <person name="Minx P."/>
            <person name="Tomlinson C."/>
            <person name="Chen J."/>
            <person name="Wollam A."/>
            <person name="Pepin K.H."/>
            <person name="Bhonagiri V."/>
            <person name="Zhang X."/>
            <person name="Warren W."/>
            <person name="Mitreva M."/>
            <person name="Mardis E.R."/>
            <person name="Wilson R.K."/>
        </authorList>
    </citation>
    <scope>NUCLEOTIDE SEQUENCE [LARGE SCALE GENOMIC DNA]</scope>
    <source>
        <strain evidence="2 3">F0510</strain>
    </source>
</reference>
<evidence type="ECO:0000256" key="1">
    <source>
        <dbReference type="SAM" id="MobiDB-lite"/>
    </source>
</evidence>
<sequence>MSVRQLAAVAASHKRPSTSPRSLRTLVSTPSSRPGRGQAPPPPPLQDATAPAPLSTASPASARRLITVELMPTW</sequence>
<dbReference type="EMBL" id="AWSD01000076">
    <property type="protein sequence ID" value="ERH21148.1"/>
    <property type="molecule type" value="Genomic_DNA"/>
</dbReference>
<evidence type="ECO:0000313" key="3">
    <source>
        <dbReference type="Proteomes" id="UP000016498"/>
    </source>
</evidence>
<organism evidence="2 3">
    <name type="scientific">Actinomyces johnsonii F0510</name>
    <dbReference type="NCBI Taxonomy" id="1227262"/>
    <lineage>
        <taxon>Bacteria</taxon>
        <taxon>Bacillati</taxon>
        <taxon>Actinomycetota</taxon>
        <taxon>Actinomycetes</taxon>
        <taxon>Actinomycetales</taxon>
        <taxon>Actinomycetaceae</taxon>
        <taxon>Actinomyces</taxon>
    </lineage>
</organism>
<proteinExistence type="predicted"/>
<feature type="compositionally biased region" description="Low complexity" evidence="1">
    <location>
        <begin position="46"/>
        <end position="60"/>
    </location>
</feature>
<gene>
    <name evidence="2" type="ORF">HMPREF1549_00808</name>
</gene>
<feature type="compositionally biased region" description="Polar residues" evidence="1">
    <location>
        <begin position="17"/>
        <end position="29"/>
    </location>
</feature>
<name>U1RNB9_9ACTO</name>
<accession>U1RNB9</accession>
<dbReference type="HOGENOM" id="CLU_2679380_0_0_11"/>
<feature type="region of interest" description="Disordered" evidence="1">
    <location>
        <begin position="1"/>
        <end position="60"/>
    </location>
</feature>